<dbReference type="PANTHER" id="PTHR47797:SF4">
    <property type="entry name" value="DOMON DOMAIN-CONTAINING PROTEIN"/>
    <property type="match status" value="1"/>
</dbReference>
<evidence type="ECO:0000256" key="2">
    <source>
        <dbReference type="ARBA" id="ARBA00022448"/>
    </source>
</evidence>
<evidence type="ECO:0000256" key="8">
    <source>
        <dbReference type="SAM" id="SignalP"/>
    </source>
</evidence>
<evidence type="ECO:0000256" key="4">
    <source>
        <dbReference type="ARBA" id="ARBA00022982"/>
    </source>
</evidence>
<organism evidence="11 12">
    <name type="scientific">Trichoderma asperellum</name>
    <name type="common">Filamentous fungus</name>
    <dbReference type="NCBI Taxonomy" id="101201"/>
    <lineage>
        <taxon>Eukaryota</taxon>
        <taxon>Fungi</taxon>
        <taxon>Dikarya</taxon>
        <taxon>Ascomycota</taxon>
        <taxon>Pezizomycotina</taxon>
        <taxon>Sordariomycetes</taxon>
        <taxon>Hypocreomycetidae</taxon>
        <taxon>Hypocreales</taxon>
        <taxon>Hypocreaceae</taxon>
        <taxon>Trichoderma</taxon>
    </lineage>
</organism>
<dbReference type="PANTHER" id="PTHR47797">
    <property type="entry name" value="DEHYDROGENASE, PUTATIVE (AFU_ORTHOLOGUE AFUA_8G05805)-RELATED"/>
    <property type="match status" value="1"/>
</dbReference>
<proteinExistence type="predicted"/>
<dbReference type="InterPro" id="IPR018825">
    <property type="entry name" value="DUF2427"/>
</dbReference>
<gene>
    <name evidence="11" type="ORF">TASIC1_0018005500</name>
</gene>
<feature type="domain" description="Cytochrome b561" evidence="10">
    <location>
        <begin position="218"/>
        <end position="337"/>
    </location>
</feature>
<comment type="caution">
    <text evidence="11">The sequence shown here is derived from an EMBL/GenBank/DDBJ whole genome shotgun (WGS) entry which is preliminary data.</text>
</comment>
<evidence type="ECO:0000313" key="11">
    <source>
        <dbReference type="EMBL" id="GFP60450.1"/>
    </source>
</evidence>
<dbReference type="EMBL" id="BLZH01000018">
    <property type="protein sequence ID" value="GFP60450.1"/>
    <property type="molecule type" value="Genomic_DNA"/>
</dbReference>
<protein>
    <recommendedName>
        <fullName evidence="13">DOMON domain-containing protein</fullName>
    </recommendedName>
</protein>
<evidence type="ECO:0000256" key="7">
    <source>
        <dbReference type="SAM" id="Phobius"/>
    </source>
</evidence>
<dbReference type="Gene3D" id="2.60.40.1210">
    <property type="entry name" value="Cellobiose dehydrogenase, cytochrome domain"/>
    <property type="match status" value="1"/>
</dbReference>
<keyword evidence="2" id="KW-0813">Transport</keyword>
<feature type="transmembrane region" description="Helical" evidence="7">
    <location>
        <begin position="320"/>
        <end position="340"/>
    </location>
</feature>
<keyword evidence="8" id="KW-0732">Signal</keyword>
<dbReference type="GO" id="GO:0016020">
    <property type="term" value="C:membrane"/>
    <property type="evidence" value="ECO:0007669"/>
    <property type="project" value="UniProtKB-SubCell"/>
</dbReference>
<evidence type="ECO:0000259" key="10">
    <source>
        <dbReference type="SMART" id="SM00665"/>
    </source>
</evidence>
<evidence type="ECO:0000256" key="3">
    <source>
        <dbReference type="ARBA" id="ARBA00022692"/>
    </source>
</evidence>
<dbReference type="Pfam" id="PF16010">
    <property type="entry name" value="CDH-cyt"/>
    <property type="match status" value="1"/>
</dbReference>
<dbReference type="InterPro" id="IPR015920">
    <property type="entry name" value="Cellobiose_DH-like_cyt"/>
</dbReference>
<reference evidence="11 12" key="1">
    <citation type="submission" date="2020-07" db="EMBL/GenBank/DDBJ databases">
        <title>Trichoderma asperellum IC-1 whole genome shotgun sequence.</title>
        <authorList>
            <person name="Kanamasa S."/>
            <person name="Takahashi H."/>
        </authorList>
    </citation>
    <scope>NUCLEOTIDE SEQUENCE [LARGE SCALE GENOMIC DNA]</scope>
    <source>
        <strain evidence="11 12">IC-1</strain>
    </source>
</reference>
<sequence length="379" mass="39885">MKPSKDITAATAVALNAVTTLAATASFCATTNVCFQWGVPDASATAGSGNVYFQLKAPTSEQWVGLGIGSSMPDSKMFIMYQDGKGNVTLSTRPGANHVMPIYKPRNDVTLLSGSGVVDGNMVANVRCGGCTDIDLTGSTDWIAAWKSGSALDETSPSAVLTQHDDTSQFSVNMSTASISSDSNPFVGTASSSNSSGTPGAVTVIGSSNSSTQTLSCAHGIIMSVVFICLYPVGAVIMLLIGKWYLHAAWQMIAFLGMWAGFGLGVTAAKRLDIFFDQTHTRMGTILVALLALQPIFGWLHHGYYVKNQSRGAISYVHIWYGRALLIIGTINGGLGLQLANQSKGFIIAYSVVAGVITLIYLASIANIKICVTFPILKP</sequence>
<evidence type="ECO:0000256" key="5">
    <source>
        <dbReference type="ARBA" id="ARBA00022989"/>
    </source>
</evidence>
<feature type="transmembrane region" description="Helical" evidence="7">
    <location>
        <begin position="248"/>
        <end position="269"/>
    </location>
</feature>
<feature type="chain" id="PRO_5028158396" description="DOMON domain-containing protein" evidence="8">
    <location>
        <begin position="23"/>
        <end position="379"/>
    </location>
</feature>
<feature type="transmembrane region" description="Helical" evidence="7">
    <location>
        <begin position="281"/>
        <end position="300"/>
    </location>
</feature>
<dbReference type="OrthoDB" id="19261at2759"/>
<evidence type="ECO:0008006" key="13">
    <source>
        <dbReference type="Google" id="ProtNLM"/>
    </source>
</evidence>
<feature type="transmembrane region" description="Helical" evidence="7">
    <location>
        <begin position="218"/>
        <end position="241"/>
    </location>
</feature>
<evidence type="ECO:0000313" key="12">
    <source>
        <dbReference type="Proteomes" id="UP000517252"/>
    </source>
</evidence>
<dbReference type="CDD" id="cd08760">
    <property type="entry name" value="Cyt_b561_FRRS1_like"/>
    <property type="match status" value="1"/>
</dbReference>
<feature type="transmembrane region" description="Helical" evidence="7">
    <location>
        <begin position="346"/>
        <end position="368"/>
    </location>
</feature>
<evidence type="ECO:0000259" key="9">
    <source>
        <dbReference type="SMART" id="SM00664"/>
    </source>
</evidence>
<dbReference type="CDD" id="cd09630">
    <property type="entry name" value="CDH_like_cytochrome"/>
    <property type="match status" value="1"/>
</dbReference>
<keyword evidence="6 7" id="KW-0472">Membrane</keyword>
<evidence type="ECO:0000256" key="1">
    <source>
        <dbReference type="ARBA" id="ARBA00004370"/>
    </source>
</evidence>
<feature type="signal peptide" evidence="8">
    <location>
        <begin position="1"/>
        <end position="22"/>
    </location>
</feature>
<name>A0A6V8R758_TRIAP</name>
<dbReference type="Proteomes" id="UP000517252">
    <property type="component" value="Unassembled WGS sequence"/>
</dbReference>
<comment type="subcellular location">
    <subcellularLocation>
        <location evidence="1">Membrane</location>
    </subcellularLocation>
</comment>
<dbReference type="SUPFAM" id="SSF49344">
    <property type="entry name" value="CBD9-like"/>
    <property type="match status" value="1"/>
</dbReference>
<evidence type="ECO:0000256" key="6">
    <source>
        <dbReference type="ARBA" id="ARBA00023136"/>
    </source>
</evidence>
<dbReference type="SMART" id="SM00664">
    <property type="entry name" value="DoH"/>
    <property type="match status" value="1"/>
</dbReference>
<dbReference type="InterPro" id="IPR005018">
    <property type="entry name" value="DOMON_domain"/>
</dbReference>
<keyword evidence="5 7" id="KW-1133">Transmembrane helix</keyword>
<dbReference type="SMART" id="SM00665">
    <property type="entry name" value="B561"/>
    <property type="match status" value="1"/>
</dbReference>
<accession>A0A6V8R758</accession>
<dbReference type="Pfam" id="PF10348">
    <property type="entry name" value="DUF2427"/>
    <property type="match status" value="1"/>
</dbReference>
<dbReference type="AlphaFoldDB" id="A0A6V8R758"/>
<keyword evidence="3 7" id="KW-0812">Transmembrane</keyword>
<feature type="domain" description="DOMON" evidence="9">
    <location>
        <begin position="63"/>
        <end position="147"/>
    </location>
</feature>
<dbReference type="InterPro" id="IPR006593">
    <property type="entry name" value="Cyt_b561/ferric_Rdtase_TM"/>
</dbReference>
<keyword evidence="4" id="KW-0249">Electron transport</keyword>